<name>A0AAN9LYV2_PHACN</name>
<comment type="caution">
    <text evidence="1">The sequence shown here is derived from an EMBL/GenBank/DDBJ whole genome shotgun (WGS) entry which is preliminary data.</text>
</comment>
<dbReference type="AlphaFoldDB" id="A0AAN9LYV2"/>
<reference evidence="1 2" key="1">
    <citation type="submission" date="2024-01" db="EMBL/GenBank/DDBJ databases">
        <title>The genomes of 5 underutilized Papilionoideae crops provide insights into root nodulation and disease resistanc.</title>
        <authorList>
            <person name="Jiang F."/>
        </authorList>
    </citation>
    <scope>NUCLEOTIDE SEQUENCE [LARGE SCALE GENOMIC DNA]</scope>
    <source>
        <strain evidence="1">JINMINGXINNONG_FW02</strain>
        <tissue evidence="1">Leaves</tissue>
    </source>
</reference>
<organism evidence="1 2">
    <name type="scientific">Phaseolus coccineus</name>
    <name type="common">Scarlet runner bean</name>
    <name type="synonym">Phaseolus multiflorus</name>
    <dbReference type="NCBI Taxonomy" id="3886"/>
    <lineage>
        <taxon>Eukaryota</taxon>
        <taxon>Viridiplantae</taxon>
        <taxon>Streptophyta</taxon>
        <taxon>Embryophyta</taxon>
        <taxon>Tracheophyta</taxon>
        <taxon>Spermatophyta</taxon>
        <taxon>Magnoliopsida</taxon>
        <taxon>eudicotyledons</taxon>
        <taxon>Gunneridae</taxon>
        <taxon>Pentapetalae</taxon>
        <taxon>rosids</taxon>
        <taxon>fabids</taxon>
        <taxon>Fabales</taxon>
        <taxon>Fabaceae</taxon>
        <taxon>Papilionoideae</taxon>
        <taxon>50 kb inversion clade</taxon>
        <taxon>NPAAA clade</taxon>
        <taxon>indigoferoid/millettioid clade</taxon>
        <taxon>Phaseoleae</taxon>
        <taxon>Phaseolus</taxon>
    </lineage>
</organism>
<proteinExistence type="predicted"/>
<accession>A0AAN9LYV2</accession>
<evidence type="ECO:0000313" key="2">
    <source>
        <dbReference type="Proteomes" id="UP001374584"/>
    </source>
</evidence>
<gene>
    <name evidence="1" type="ORF">VNO80_25270</name>
</gene>
<dbReference type="Proteomes" id="UP001374584">
    <property type="component" value="Unassembled WGS sequence"/>
</dbReference>
<protein>
    <submittedName>
        <fullName evidence="1">Uncharacterized protein</fullName>
    </submittedName>
</protein>
<sequence length="71" mass="8398">MYGQRQSTFEAWASAPSIEKRYPCLLRCVLASFIVFQNCTICVRDTINTIEVRFVRIQTQKRFVLRIVLRL</sequence>
<dbReference type="EMBL" id="JAYMYR010000009">
    <property type="protein sequence ID" value="KAK7342322.1"/>
    <property type="molecule type" value="Genomic_DNA"/>
</dbReference>
<evidence type="ECO:0000313" key="1">
    <source>
        <dbReference type="EMBL" id="KAK7342322.1"/>
    </source>
</evidence>
<keyword evidence="2" id="KW-1185">Reference proteome</keyword>